<keyword evidence="3" id="KW-0238">DNA-binding</keyword>
<evidence type="ECO:0000313" key="5">
    <source>
        <dbReference type="EMBL" id="MBD0383164.1"/>
    </source>
</evidence>
<sequence length="142" mass="16209">MSINKFKVNEEGLNRFFGALEAKIMEVIWAAGEQNIKQVQEKLSLESPISFNAVNTVMNRLVDKEHLSRHTKGRTTYYHAVQSKEEFLHEQTKSVTLGLIEDFGGLVASHFVEALEQVDTSFLQQLEDKLNELKKRNENNGS</sequence>
<reference evidence="5" key="1">
    <citation type="submission" date="2020-09" db="EMBL/GenBank/DDBJ databases">
        <title>Draft Genome Sequence of Paenibacillus sp. WST5.</title>
        <authorList>
            <person name="Bao Z."/>
        </authorList>
    </citation>
    <scope>NUCLEOTIDE SEQUENCE</scope>
    <source>
        <strain evidence="5">WST5</strain>
    </source>
</reference>
<dbReference type="GO" id="GO:0045892">
    <property type="term" value="P:negative regulation of DNA-templated transcription"/>
    <property type="evidence" value="ECO:0007669"/>
    <property type="project" value="InterPro"/>
</dbReference>
<gene>
    <name evidence="5" type="ORF">ICC18_23935</name>
</gene>
<keyword evidence="2" id="KW-0805">Transcription regulation</keyword>
<dbReference type="Gene3D" id="1.10.10.10">
    <property type="entry name" value="Winged helix-like DNA-binding domain superfamily/Winged helix DNA-binding domain"/>
    <property type="match status" value="1"/>
</dbReference>
<dbReference type="RefSeq" id="WP_188176958.1">
    <property type="nucleotide sequence ID" value="NZ_JACVVD010000010.1"/>
</dbReference>
<dbReference type="AlphaFoldDB" id="A0A926KS99"/>
<organism evidence="5 6">
    <name type="scientific">Paenibacillus sedimenti</name>
    <dbReference type="NCBI Taxonomy" id="2770274"/>
    <lineage>
        <taxon>Bacteria</taxon>
        <taxon>Bacillati</taxon>
        <taxon>Bacillota</taxon>
        <taxon>Bacilli</taxon>
        <taxon>Bacillales</taxon>
        <taxon>Paenibacillaceae</taxon>
        <taxon>Paenibacillus</taxon>
    </lineage>
</organism>
<name>A0A926KS99_9BACL</name>
<dbReference type="InterPro" id="IPR036388">
    <property type="entry name" value="WH-like_DNA-bd_sf"/>
</dbReference>
<dbReference type="EMBL" id="JACVVD010000010">
    <property type="protein sequence ID" value="MBD0383164.1"/>
    <property type="molecule type" value="Genomic_DNA"/>
</dbReference>
<keyword evidence="6" id="KW-1185">Reference proteome</keyword>
<keyword evidence="4" id="KW-0804">Transcription</keyword>
<accession>A0A926KS99</accession>
<protein>
    <submittedName>
        <fullName evidence="5">BlaI/MecI/CopY family transcriptional regulator</fullName>
    </submittedName>
</protein>
<dbReference type="SUPFAM" id="SSF46785">
    <property type="entry name" value="Winged helix' DNA-binding domain"/>
    <property type="match status" value="1"/>
</dbReference>
<dbReference type="InterPro" id="IPR005650">
    <property type="entry name" value="BlaI_family"/>
</dbReference>
<comment type="similarity">
    <text evidence="1">Belongs to the BlaI transcriptional regulatory family.</text>
</comment>
<evidence type="ECO:0000256" key="3">
    <source>
        <dbReference type="ARBA" id="ARBA00023125"/>
    </source>
</evidence>
<evidence type="ECO:0000256" key="1">
    <source>
        <dbReference type="ARBA" id="ARBA00011046"/>
    </source>
</evidence>
<dbReference type="Proteomes" id="UP000650466">
    <property type="component" value="Unassembled WGS sequence"/>
</dbReference>
<comment type="caution">
    <text evidence="5">The sequence shown here is derived from an EMBL/GenBank/DDBJ whole genome shotgun (WGS) entry which is preliminary data.</text>
</comment>
<evidence type="ECO:0000313" key="6">
    <source>
        <dbReference type="Proteomes" id="UP000650466"/>
    </source>
</evidence>
<evidence type="ECO:0000256" key="4">
    <source>
        <dbReference type="ARBA" id="ARBA00023163"/>
    </source>
</evidence>
<dbReference type="InterPro" id="IPR036390">
    <property type="entry name" value="WH_DNA-bd_sf"/>
</dbReference>
<dbReference type="GO" id="GO:0003677">
    <property type="term" value="F:DNA binding"/>
    <property type="evidence" value="ECO:0007669"/>
    <property type="project" value="UniProtKB-KW"/>
</dbReference>
<dbReference type="Pfam" id="PF03965">
    <property type="entry name" value="Penicillinase_R"/>
    <property type="match status" value="1"/>
</dbReference>
<dbReference type="PIRSF" id="PIRSF019455">
    <property type="entry name" value="CopR_AtkY"/>
    <property type="match status" value="1"/>
</dbReference>
<proteinExistence type="inferred from homology"/>
<evidence type="ECO:0000256" key="2">
    <source>
        <dbReference type="ARBA" id="ARBA00023015"/>
    </source>
</evidence>